<evidence type="ECO:0000256" key="1">
    <source>
        <dbReference type="ARBA" id="ARBA00004651"/>
    </source>
</evidence>
<evidence type="ECO:0000256" key="6">
    <source>
        <dbReference type="SAM" id="Phobius"/>
    </source>
</evidence>
<feature type="transmembrane region" description="Helical" evidence="6">
    <location>
        <begin position="29"/>
        <end position="46"/>
    </location>
</feature>
<keyword evidence="2" id="KW-1003">Cell membrane</keyword>
<accession>A0A2U2N7K9</accession>
<reference evidence="7 8" key="1">
    <citation type="submission" date="2018-05" db="EMBL/GenBank/DDBJ databases">
        <title>Spiribacter halobius sp. nov., a moderately halophilic bacterium isolated from marine solar saltern.</title>
        <authorList>
            <person name="Zheng W.-S."/>
            <person name="Lu D.-C."/>
            <person name="Du Z.-J."/>
        </authorList>
    </citation>
    <scope>NUCLEOTIDE SEQUENCE [LARGE SCALE GENOMIC DNA]</scope>
    <source>
        <strain evidence="7 8">E85</strain>
    </source>
</reference>
<feature type="transmembrane region" description="Helical" evidence="6">
    <location>
        <begin position="58"/>
        <end position="76"/>
    </location>
</feature>
<dbReference type="RefSeq" id="WP_109676500.1">
    <property type="nucleotide sequence ID" value="NZ_CP086615.1"/>
</dbReference>
<keyword evidence="5 6" id="KW-0472">Membrane</keyword>
<dbReference type="EMBL" id="QFFI01000004">
    <property type="protein sequence ID" value="PWG64969.1"/>
    <property type="molecule type" value="Genomic_DNA"/>
</dbReference>
<feature type="transmembrane region" description="Helical" evidence="6">
    <location>
        <begin position="82"/>
        <end position="105"/>
    </location>
</feature>
<dbReference type="OrthoDB" id="385012at2"/>
<protein>
    <submittedName>
        <fullName evidence="7">CidA/LrgA family protein</fullName>
    </submittedName>
</protein>
<keyword evidence="3 6" id="KW-0812">Transmembrane</keyword>
<proteinExistence type="predicted"/>
<comment type="subcellular location">
    <subcellularLocation>
        <location evidence="1">Cell membrane</location>
        <topology evidence="1">Multi-pass membrane protein</topology>
    </subcellularLocation>
</comment>
<name>A0A2U2N7K9_9GAMM</name>
<dbReference type="PANTHER" id="PTHR33931:SF2">
    <property type="entry name" value="HOLIN-LIKE PROTEIN CIDA"/>
    <property type="match status" value="1"/>
</dbReference>
<dbReference type="GO" id="GO:0005886">
    <property type="term" value="C:plasma membrane"/>
    <property type="evidence" value="ECO:0007669"/>
    <property type="project" value="UniProtKB-SubCell"/>
</dbReference>
<evidence type="ECO:0000313" key="7">
    <source>
        <dbReference type="EMBL" id="PWG64969.1"/>
    </source>
</evidence>
<dbReference type="Pfam" id="PF03788">
    <property type="entry name" value="LrgA"/>
    <property type="match status" value="1"/>
</dbReference>
<keyword evidence="8" id="KW-1185">Reference proteome</keyword>
<evidence type="ECO:0000256" key="3">
    <source>
        <dbReference type="ARBA" id="ARBA00022692"/>
    </source>
</evidence>
<sequence length="118" mass="12067">MIGALAALLVLQLIGEVLTRVLGLPVPGPVLGMALLFAALLVRGSAPKPLAEASRGLLAHLSLLFIPAGVGIVTHLEAVGAVWLPLLVTLLASTALAMVVTCFTLRALQRLTGRSTGT</sequence>
<keyword evidence="4 6" id="KW-1133">Transmembrane helix</keyword>
<organism evidence="7 8">
    <name type="scientific">Sediminicurvatus halobius</name>
    <dbReference type="NCBI Taxonomy" id="2182432"/>
    <lineage>
        <taxon>Bacteria</taxon>
        <taxon>Pseudomonadati</taxon>
        <taxon>Pseudomonadota</taxon>
        <taxon>Gammaproteobacteria</taxon>
        <taxon>Chromatiales</taxon>
        <taxon>Ectothiorhodospiraceae</taxon>
        <taxon>Sediminicurvatus</taxon>
    </lineage>
</organism>
<evidence type="ECO:0000313" key="8">
    <source>
        <dbReference type="Proteomes" id="UP000245474"/>
    </source>
</evidence>
<dbReference type="PANTHER" id="PTHR33931">
    <property type="entry name" value="HOLIN-LIKE PROTEIN CIDA-RELATED"/>
    <property type="match status" value="1"/>
</dbReference>
<evidence type="ECO:0000256" key="5">
    <source>
        <dbReference type="ARBA" id="ARBA00023136"/>
    </source>
</evidence>
<dbReference type="AlphaFoldDB" id="A0A2U2N7K9"/>
<gene>
    <name evidence="7" type="ORF">DEM34_04025</name>
</gene>
<dbReference type="Proteomes" id="UP000245474">
    <property type="component" value="Unassembled WGS sequence"/>
</dbReference>
<evidence type="ECO:0000256" key="4">
    <source>
        <dbReference type="ARBA" id="ARBA00022989"/>
    </source>
</evidence>
<evidence type="ECO:0000256" key="2">
    <source>
        <dbReference type="ARBA" id="ARBA00022475"/>
    </source>
</evidence>
<comment type="caution">
    <text evidence="7">The sequence shown here is derived from an EMBL/GenBank/DDBJ whole genome shotgun (WGS) entry which is preliminary data.</text>
</comment>
<dbReference type="InterPro" id="IPR005538">
    <property type="entry name" value="LrgA/CidA"/>
</dbReference>